<evidence type="ECO:0000313" key="3">
    <source>
        <dbReference type="Proteomes" id="UP000218288"/>
    </source>
</evidence>
<feature type="domain" description="VOC" evidence="1">
    <location>
        <begin position="5"/>
        <end position="130"/>
    </location>
</feature>
<dbReference type="Pfam" id="PF00903">
    <property type="entry name" value="Glyoxalase"/>
    <property type="match status" value="2"/>
</dbReference>
<organism evidence="2 3">
    <name type="scientific">Methylorubrum populi</name>
    <dbReference type="NCBI Taxonomy" id="223967"/>
    <lineage>
        <taxon>Bacteria</taxon>
        <taxon>Pseudomonadati</taxon>
        <taxon>Pseudomonadota</taxon>
        <taxon>Alphaproteobacteria</taxon>
        <taxon>Hyphomicrobiales</taxon>
        <taxon>Methylobacteriaceae</taxon>
        <taxon>Methylorubrum</taxon>
    </lineage>
</organism>
<proteinExistence type="predicted"/>
<gene>
    <name evidence="2" type="ORF">MPPM_2262</name>
</gene>
<keyword evidence="2" id="KW-0560">Oxidoreductase</keyword>
<dbReference type="Gene3D" id="3.10.180.10">
    <property type="entry name" value="2,3-Dihydroxybiphenyl 1,2-Dioxygenase, domain 1"/>
    <property type="match status" value="2"/>
</dbReference>
<dbReference type="RefSeq" id="WP_096485145.1">
    <property type="nucleotide sequence ID" value="NZ_AP014809.1"/>
</dbReference>
<dbReference type="InterPro" id="IPR052537">
    <property type="entry name" value="Extradiol_RC_dioxygenase"/>
</dbReference>
<dbReference type="PANTHER" id="PTHR36110">
    <property type="entry name" value="RING-CLEAVING DIOXYGENASE MHQE-RELATED"/>
    <property type="match status" value="1"/>
</dbReference>
<evidence type="ECO:0000259" key="1">
    <source>
        <dbReference type="PROSITE" id="PS51819"/>
    </source>
</evidence>
<dbReference type="AlphaFoldDB" id="A0A160PCY2"/>
<dbReference type="Proteomes" id="UP000218288">
    <property type="component" value="Chromosome"/>
</dbReference>
<dbReference type="SUPFAM" id="SSF54593">
    <property type="entry name" value="Glyoxalase/Bleomycin resistance protein/Dihydroxybiphenyl dioxygenase"/>
    <property type="match status" value="1"/>
</dbReference>
<keyword evidence="2" id="KW-0223">Dioxygenase</keyword>
<name>A0A160PCY2_9HYPH</name>
<dbReference type="EMBL" id="AP014809">
    <property type="protein sequence ID" value="BAU90867.1"/>
    <property type="molecule type" value="Genomic_DNA"/>
</dbReference>
<reference evidence="2 3" key="1">
    <citation type="journal article" date="2016" name="Genome Announc.">
        <title>Complete Genome Sequence of Methylobacterium populi P-1M, Isolated from Pink-Pigmented Household Biofilm.</title>
        <authorList>
            <person name="Morohoshi T."/>
            <person name="Ikeda T."/>
        </authorList>
    </citation>
    <scope>NUCLEOTIDE SEQUENCE [LARGE SCALE GENOMIC DNA]</scope>
    <source>
        <strain evidence="2 3">P-1M</strain>
    </source>
</reference>
<dbReference type="InterPro" id="IPR037523">
    <property type="entry name" value="VOC_core"/>
</dbReference>
<evidence type="ECO:0000313" key="2">
    <source>
        <dbReference type="EMBL" id="BAU90867.1"/>
    </source>
</evidence>
<dbReference type="CDD" id="cd08347">
    <property type="entry name" value="PcpA_C_like"/>
    <property type="match status" value="1"/>
</dbReference>
<dbReference type="InterPro" id="IPR004360">
    <property type="entry name" value="Glyas_Fos-R_dOase_dom"/>
</dbReference>
<dbReference type="PROSITE" id="PS51819">
    <property type="entry name" value="VOC"/>
    <property type="match status" value="2"/>
</dbReference>
<accession>A0A160PCY2</accession>
<sequence length="309" mass="32977">MSTHGIHHVTAFASDTARTIDFYTRVLGLRLVKKTVNFDDPGTYHLYFGDEAGAPGTILTFFPIAQAAPGRVGIGQVSETAFRVPRAAIGAWTHRFVSLNVAHEAPVSLFGETVLRFRDPDGMPLALVGVEGAEAEPAWAPEGIAPETAIRGFHGVTLLLRGADSTAAILTDVLGFAEAAREGSQIRLTSGAALGGFVTLRAVGDFLPGRQGAGSVHHIAFRAADDAGQAAMSERLSDRYGMAVTEQRDRQYFRSVYFREPGGVLFEIATDAPGFAIDEPAAELGTALKLPPFLEPHRDRIEAVLPKVA</sequence>
<dbReference type="InterPro" id="IPR029068">
    <property type="entry name" value="Glyas_Bleomycin-R_OHBP_Dase"/>
</dbReference>
<dbReference type="GO" id="GO:0051213">
    <property type="term" value="F:dioxygenase activity"/>
    <property type="evidence" value="ECO:0007669"/>
    <property type="project" value="UniProtKB-KW"/>
</dbReference>
<protein>
    <submittedName>
        <fullName evidence="2">Glyoxalase/bleomycin resistance protein/dioxygenase</fullName>
    </submittedName>
</protein>
<feature type="domain" description="VOC" evidence="1">
    <location>
        <begin position="152"/>
        <end position="271"/>
    </location>
</feature>
<dbReference type="PANTHER" id="PTHR36110:SF2">
    <property type="entry name" value="RING-CLEAVING DIOXYGENASE MHQE-RELATED"/>
    <property type="match status" value="1"/>
</dbReference>
<dbReference type="OrthoDB" id="9785698at2"/>